<dbReference type="STRING" id="436907.A7TKZ1"/>
<dbReference type="eggNOG" id="ENOG502RXGA">
    <property type="taxonomic scope" value="Eukaryota"/>
</dbReference>
<dbReference type="OMA" id="HISMQMA"/>
<dbReference type="KEGG" id="vpo:Kpol_530p17"/>
<dbReference type="GO" id="GO:0000131">
    <property type="term" value="C:incipient cellular bud site"/>
    <property type="evidence" value="ECO:0007669"/>
    <property type="project" value="EnsemblFungi"/>
</dbReference>
<dbReference type="GO" id="GO:0048312">
    <property type="term" value="P:intracellular distribution of mitochondria"/>
    <property type="evidence" value="ECO:0007669"/>
    <property type="project" value="EnsemblFungi"/>
</dbReference>
<dbReference type="GO" id="GO:0005935">
    <property type="term" value="C:cellular bud neck"/>
    <property type="evidence" value="ECO:0007669"/>
    <property type="project" value="EnsemblFungi"/>
</dbReference>
<dbReference type="GO" id="GO:0032541">
    <property type="term" value="C:cortical endoplasmic reticulum"/>
    <property type="evidence" value="ECO:0007669"/>
    <property type="project" value="EnsemblFungi"/>
</dbReference>
<keyword evidence="3" id="KW-1185">Reference proteome</keyword>
<protein>
    <submittedName>
        <fullName evidence="2">Uncharacterized protein</fullName>
    </submittedName>
</protein>
<dbReference type="InParanoid" id="A7TKZ1"/>
<dbReference type="Pfam" id="PF08505">
    <property type="entry name" value="MMR1"/>
    <property type="match status" value="1"/>
</dbReference>
<feature type="compositionally biased region" description="Low complexity" evidence="1">
    <location>
        <begin position="415"/>
        <end position="425"/>
    </location>
</feature>
<evidence type="ECO:0000256" key="1">
    <source>
        <dbReference type="SAM" id="MobiDB-lite"/>
    </source>
</evidence>
<accession>A7TKZ1</accession>
<dbReference type="AlphaFoldDB" id="A7TKZ1"/>
<evidence type="ECO:0000313" key="2">
    <source>
        <dbReference type="EMBL" id="EDO17047.1"/>
    </source>
</evidence>
<dbReference type="OrthoDB" id="4035554at2759"/>
<dbReference type="RefSeq" id="XP_001644905.1">
    <property type="nucleotide sequence ID" value="XM_001644855.1"/>
</dbReference>
<feature type="region of interest" description="Disordered" evidence="1">
    <location>
        <begin position="57"/>
        <end position="80"/>
    </location>
</feature>
<name>A7TKZ1_VANPO</name>
<evidence type="ECO:0000313" key="3">
    <source>
        <dbReference type="Proteomes" id="UP000000267"/>
    </source>
</evidence>
<dbReference type="GO" id="GO:0000001">
    <property type="term" value="P:mitochondrion inheritance"/>
    <property type="evidence" value="ECO:0007669"/>
    <property type="project" value="EnsemblFungi"/>
</dbReference>
<feature type="region of interest" description="Disordered" evidence="1">
    <location>
        <begin position="117"/>
        <end position="152"/>
    </location>
</feature>
<dbReference type="InterPro" id="IPR013712">
    <property type="entry name" value="MMR1"/>
</dbReference>
<feature type="compositionally biased region" description="Polar residues" evidence="1">
    <location>
        <begin position="57"/>
        <end position="66"/>
    </location>
</feature>
<proteinExistence type="predicted"/>
<dbReference type="GO" id="GO:0005543">
    <property type="term" value="F:phospholipid binding"/>
    <property type="evidence" value="ECO:0007669"/>
    <property type="project" value="EnsemblFungi"/>
</dbReference>
<feature type="region of interest" description="Disordered" evidence="1">
    <location>
        <begin position="367"/>
        <end position="389"/>
    </location>
</feature>
<feature type="compositionally biased region" description="Low complexity" evidence="1">
    <location>
        <begin position="120"/>
        <end position="152"/>
    </location>
</feature>
<dbReference type="Proteomes" id="UP000000267">
    <property type="component" value="Unassembled WGS sequence"/>
</dbReference>
<feature type="region of interest" description="Disordered" evidence="1">
    <location>
        <begin position="415"/>
        <end position="478"/>
    </location>
</feature>
<sequence>MYSPTFKPDPQSPMMSPMSFYLDDSKNNIQQLLLSPTKLKLDPVGNSSVYRTSLSKLNEMTRTGRSSQRRNSDTFRSTSPIRFPLMNNIAPKMLKPEYIAAPQASALPLLSTLMKHSSKNTKNMSQSNNQQKTSSNQNNNSIPPPSNSEANPFQSRMTIKETLEQINVQKQRYQTKEIPEMSSRKFQDERTEKFRNVSNTDSTLSGSTLNDNISNNIEPEPLKLEQKIQQEIPVTQASKQNNRIVSHGSAGNINQMEFDDIPQEINVDCLPTDRNGFVQLNNKGNRYSFISSASTDFEIDWYNQLQQQQTVQLHQQSPRFPAPSKSESDESIKNELRIKRLELEIGELKLQNEKLIHSLLVTEKTEKAMSPNSDGYHVRHHKKKNMQNKVDRLEKKIDRYRSMMNKLVDMHSSISVHHNSSNNNNQYGNIDETSSVRTRISRISDADLQRIQDSASSGSSSSELDEDDENDEDEELEDEEELLENLSRINDLNDMSNITFITKDSENTLERHKSLKRESTIGSKKKVGFHLNLQFEK</sequence>
<dbReference type="GeneID" id="5545239"/>
<dbReference type="GO" id="GO:0005741">
    <property type="term" value="C:mitochondrial outer membrane"/>
    <property type="evidence" value="ECO:0007669"/>
    <property type="project" value="EnsemblFungi"/>
</dbReference>
<feature type="region of interest" description="Disordered" evidence="1">
    <location>
        <begin position="310"/>
        <end position="332"/>
    </location>
</feature>
<dbReference type="EMBL" id="DS480411">
    <property type="protein sequence ID" value="EDO17047.1"/>
    <property type="molecule type" value="Genomic_DNA"/>
</dbReference>
<gene>
    <name evidence="2" type="ORF">Kpol_530p17</name>
</gene>
<feature type="compositionally biased region" description="Acidic residues" evidence="1">
    <location>
        <begin position="463"/>
        <end position="478"/>
    </location>
</feature>
<dbReference type="HOGENOM" id="CLU_029804_0_0_1"/>
<organism evidence="3">
    <name type="scientific">Vanderwaltozyma polyspora (strain ATCC 22028 / DSM 70294 / BCRC 21397 / CBS 2163 / NBRC 10782 / NRRL Y-8283 / UCD 57-17)</name>
    <name type="common">Kluyveromyces polysporus</name>
    <dbReference type="NCBI Taxonomy" id="436907"/>
    <lineage>
        <taxon>Eukaryota</taxon>
        <taxon>Fungi</taxon>
        <taxon>Dikarya</taxon>
        <taxon>Ascomycota</taxon>
        <taxon>Saccharomycotina</taxon>
        <taxon>Saccharomycetes</taxon>
        <taxon>Saccharomycetales</taxon>
        <taxon>Saccharomycetaceae</taxon>
        <taxon>Vanderwaltozyma</taxon>
    </lineage>
</organism>
<reference evidence="2 3" key="1">
    <citation type="journal article" date="2007" name="Proc. Natl. Acad. Sci. U.S.A.">
        <title>Independent sorting-out of thousands of duplicated gene pairs in two yeast species descended from a whole-genome duplication.</title>
        <authorList>
            <person name="Scannell D.R."/>
            <person name="Frank A.C."/>
            <person name="Conant G.C."/>
            <person name="Byrne K.P."/>
            <person name="Woolfit M."/>
            <person name="Wolfe K.H."/>
        </authorList>
    </citation>
    <scope>NUCLEOTIDE SEQUENCE [LARGE SCALE GENOMIC DNA]</scope>
    <source>
        <strain evidence="3">ATCC 22028 / DSM 70294 / BCRC 21397 / CBS 2163 / NBRC 10782 / NRRL Y-8283 / UCD 57-17</strain>
    </source>
</reference>
<dbReference type="PhylomeDB" id="A7TKZ1"/>
<dbReference type="FunCoup" id="A7TKZ1">
    <property type="interactions" value="47"/>
</dbReference>